<gene>
    <name evidence="6" type="ORF">HW555_012169</name>
</gene>
<dbReference type="SUPFAM" id="SSF55048">
    <property type="entry name" value="Probable ACP-binding domain of malonyl-CoA ACP transacylase"/>
    <property type="match status" value="2"/>
</dbReference>
<dbReference type="InterPro" id="IPR014031">
    <property type="entry name" value="Ketoacyl_synth_C"/>
</dbReference>
<dbReference type="InterPro" id="IPR013149">
    <property type="entry name" value="ADH-like_C"/>
</dbReference>
<dbReference type="InterPro" id="IPR042104">
    <property type="entry name" value="PKS_dehydratase_sf"/>
</dbReference>
<evidence type="ECO:0000256" key="1">
    <source>
        <dbReference type="ARBA" id="ARBA00022857"/>
    </source>
</evidence>
<dbReference type="Pfam" id="PF16197">
    <property type="entry name" value="KAsynt_C_assoc"/>
    <property type="match status" value="2"/>
</dbReference>
<dbReference type="Pfam" id="PF02801">
    <property type="entry name" value="Ketoacyl-synt_C"/>
    <property type="match status" value="2"/>
</dbReference>
<dbReference type="InterPro" id="IPR020841">
    <property type="entry name" value="PKS_Beta-ketoAc_synthase_dom"/>
</dbReference>
<dbReference type="Pfam" id="PF00109">
    <property type="entry name" value="ketoacyl-synt"/>
    <property type="match status" value="2"/>
</dbReference>
<feature type="region of interest" description="C-terminal hotdog fold" evidence="3">
    <location>
        <begin position="3339"/>
        <end position="3485"/>
    </location>
</feature>
<dbReference type="InterPro" id="IPR014043">
    <property type="entry name" value="Acyl_transferase_dom"/>
</dbReference>
<evidence type="ECO:0000313" key="7">
    <source>
        <dbReference type="Proteomes" id="UP000648187"/>
    </source>
</evidence>
<accession>A0A835G3Y6</accession>
<evidence type="ECO:0000259" key="4">
    <source>
        <dbReference type="PROSITE" id="PS52004"/>
    </source>
</evidence>
<dbReference type="InterPro" id="IPR049900">
    <property type="entry name" value="PKS_mFAS_DH"/>
</dbReference>
<dbReference type="PANTHER" id="PTHR43775">
    <property type="entry name" value="FATTY ACID SYNTHASE"/>
    <property type="match status" value="1"/>
</dbReference>
<dbReference type="GO" id="GO:0004312">
    <property type="term" value="F:fatty acid synthase activity"/>
    <property type="evidence" value="ECO:0007669"/>
    <property type="project" value="TreeGrafter"/>
</dbReference>
<name>A0A835G3Y6_SPOEX</name>
<dbReference type="InterPro" id="IPR050091">
    <property type="entry name" value="PKS_NRPS_Biosynth_Enz"/>
</dbReference>
<dbReference type="SUPFAM" id="SSF52151">
    <property type="entry name" value="FabD/lysophospholipase-like"/>
    <property type="match status" value="2"/>
</dbReference>
<dbReference type="GO" id="GO:0006633">
    <property type="term" value="P:fatty acid biosynthetic process"/>
    <property type="evidence" value="ECO:0007669"/>
    <property type="project" value="UniProtKB-UniPathway"/>
</dbReference>
<dbReference type="Gene3D" id="3.40.50.1820">
    <property type="entry name" value="alpha/beta hydrolase"/>
    <property type="match status" value="3"/>
</dbReference>
<dbReference type="InterPro" id="IPR001227">
    <property type="entry name" value="Ac_transferase_dom_sf"/>
</dbReference>
<proteinExistence type="predicted"/>
<dbReference type="PANTHER" id="PTHR43775:SF23">
    <property type="entry name" value="FATTY ACID SYNTHASE 3"/>
    <property type="match status" value="1"/>
</dbReference>
<feature type="active site" description="Proton acceptor; for dehydratase activity" evidence="3">
    <location>
        <position position="3237"/>
    </location>
</feature>
<dbReference type="Pfam" id="PF00698">
    <property type="entry name" value="Acyl_transf_1"/>
    <property type="match status" value="2"/>
</dbReference>
<dbReference type="Pfam" id="PF00107">
    <property type="entry name" value="ADH_zinc_N"/>
    <property type="match status" value="1"/>
</dbReference>
<dbReference type="Gene3D" id="3.90.180.10">
    <property type="entry name" value="Medium-chain alcohol dehydrogenases, catalytic domain"/>
    <property type="match status" value="2"/>
</dbReference>
<dbReference type="SUPFAM" id="SSF53901">
    <property type="entry name" value="Thiolase-like"/>
    <property type="match status" value="4"/>
</dbReference>
<dbReference type="InterPro" id="IPR016039">
    <property type="entry name" value="Thiolase-like"/>
</dbReference>
<feature type="active site" description="Proton donor; for dehydratase activity" evidence="3">
    <location>
        <position position="3388"/>
    </location>
</feature>
<dbReference type="GO" id="GO:0016491">
    <property type="term" value="F:oxidoreductase activity"/>
    <property type="evidence" value="ECO:0007669"/>
    <property type="project" value="InterPro"/>
</dbReference>
<evidence type="ECO:0000256" key="2">
    <source>
        <dbReference type="ARBA" id="ARBA00023268"/>
    </source>
</evidence>
<dbReference type="PROSITE" id="PS52019">
    <property type="entry name" value="PKS_MFAS_DH"/>
    <property type="match status" value="1"/>
</dbReference>
<dbReference type="Proteomes" id="UP000648187">
    <property type="component" value="Unassembled WGS sequence"/>
</dbReference>
<dbReference type="SMART" id="SM00825">
    <property type="entry name" value="PKS_KS"/>
    <property type="match status" value="2"/>
</dbReference>
<dbReference type="Gene3D" id="3.30.70.3290">
    <property type="match status" value="2"/>
</dbReference>
<dbReference type="Gene3D" id="3.40.366.10">
    <property type="entry name" value="Malonyl-Coenzyme A Acyl Carrier Protein, domain 2"/>
    <property type="match status" value="2"/>
</dbReference>
<evidence type="ECO:0000259" key="5">
    <source>
        <dbReference type="PROSITE" id="PS52019"/>
    </source>
</evidence>
<keyword evidence="2" id="KW-0511">Multifunctional enzyme</keyword>
<dbReference type="InterPro" id="IPR036291">
    <property type="entry name" value="NAD(P)-bd_dom_sf"/>
</dbReference>
<keyword evidence="1" id="KW-0521">NADP</keyword>
<dbReference type="SMART" id="SM00827">
    <property type="entry name" value="PKS_AT"/>
    <property type="match status" value="2"/>
</dbReference>
<dbReference type="InterPro" id="IPR016035">
    <property type="entry name" value="Acyl_Trfase/lysoPLipase"/>
</dbReference>
<dbReference type="CDD" id="cd05195">
    <property type="entry name" value="enoyl_red"/>
    <property type="match status" value="2"/>
</dbReference>
<feature type="domain" description="Ketosynthase family 3 (KS3)" evidence="4">
    <location>
        <begin position="2352"/>
        <end position="2762"/>
    </location>
</feature>
<feature type="region of interest" description="N-terminal hotdog fold" evidence="3">
    <location>
        <begin position="3206"/>
        <end position="3325"/>
    </location>
</feature>
<evidence type="ECO:0000256" key="3">
    <source>
        <dbReference type="PROSITE-ProRule" id="PRU01363"/>
    </source>
</evidence>
<feature type="domain" description="Ketosynthase family 3 (KS3)" evidence="4">
    <location>
        <begin position="313"/>
        <end position="723"/>
    </location>
</feature>
<dbReference type="Gene3D" id="3.40.47.10">
    <property type="match status" value="2"/>
</dbReference>
<reference evidence="6" key="1">
    <citation type="submission" date="2020-08" db="EMBL/GenBank/DDBJ databases">
        <title>Spodoptera exigua strain:BAW_Kor-Di-RS1 Genome sequencing and assembly.</title>
        <authorList>
            <person name="Kim J."/>
            <person name="Nam H.Y."/>
            <person name="Kwon M."/>
            <person name="Choi J.H."/>
            <person name="Cho S.R."/>
            <person name="Kim G.-H."/>
        </authorList>
    </citation>
    <scope>NUCLEOTIDE SEQUENCE</scope>
    <source>
        <strain evidence="6">BAW_Kor-Di-RS1</strain>
        <tissue evidence="6">Whole-body</tissue>
    </source>
</reference>
<dbReference type="InterPro" id="IPR029058">
    <property type="entry name" value="AB_hydrolase_fold"/>
</dbReference>
<sequence>MRLPEEYEPDETFLCIVPGMENNYERFRALCELLKLPAVVLHYDMDHQRENIQQIAQRLVNVIMKKLTIYKDFYLLGYEFGIPFVLEMAAILESYGLSGTVICLGGTPNEIQADLENNLHGLTEETLQITLLKHLHTLFLGKNIPEIEGNLLKIPHYSDKVKFCVDSLRACVAYKGQYLETFMESAHSKIHLLRNYSPDFKTLKAKIVIIRAKFSHEIVAEPLELSHQDIVIHELDTSLGHAPYHLKCPSINSCLNEEILNRFKKRNLCVIAYVNNEKKYLQHQGVNVSMVANFNEEVEMAGSHNHSDARVPFNRVVISGMSALMPGCTDLDEFNKKLYNKENFVTDQNPLWQSNHPEVNPYRGSIPGLDRFDAQYFMIHYRLAQTCDSTSRKILEQAYQAIIDAGVSPSDLSGKRVGVFIGNGFDETFKLLYVFNEKGYSALLGTSKAMIANRISYWLNLKGPSFPIDASCCSSIVALQMAREAIAYGHCDAAIIGGSRIMLQPHIYIHRNRLNPMSPDGKSKCYDVNAEGFIESENVSVLFLQKYEDAKRIYAEVCHVKSDFCYDTIGKYRDPAKWAKKLEKFYEEAGVSPSSVEYVEGCGAADPVVDKAELESLEQVFCKDRKEPLLVGSVVSNIGSTGETSGLCGVIKTCIFNFQQLLLAYHRGELAANLHCDNPRKDVPALQDGRMQIVTEHAAFARTYTALNNFAITGMNSHLLLKGHYKEKDVTRYQSSIPRLVLASGRQESGVQKILDHIKSKELDPEEIVLYHEIHKSKISNHMARGFAVYETKENKTVTLSEKTKYYDTVVRPLWFVYSGMGSQWAGMGEQLMRIPIFAAAIERCDRVLKPKGLDIVDIISNPDKSMFDNILNSFVGIAAIQIGLTDVLRAVGLVPDNVIGHSVGELGCAYADGCVTAEEMILLSYNRGIVSTTTEFTRGTMAAVGMGFKQISKICPPEIDVACHNGPESCTISGPKDVMSTFVNELTARGVFAKEVQSSNIAYHSRYVAQAGPKLLEQTRDVIKEPKLRSKRWISTSVEQSRWDEPEAQYSTPAYHVNNMMSPVLFEEGLRHVPNDAVLIEIAPHGLMQAILKRSLASTCTNVALTRRGHPDNVLLLLEALGTLYMEGYDMDISVLYPKIEFPVSTQTGMLSHLVEWVHSEKWHLSAYDFPKTDYMAVYKPLVTKYNEEYKFLEGSVVEGTKVFPLAQALIFVWDTLSMITEKPVRETSVKFHKIVYHKQPVWRDSQVSHENVVLVEGFIQQGSTNNDVPVADQSDATILDSSNVYKLLFERGYEYKNDFRVIHSSNKSFTKAQLLWRNNWVTFIDGALQLCTLRQNHKGISQPQYINCISIDVRTHMCASSAKDCADDKILDAVLTEDRCDIRMHGSVEKAVLLNKQYSKEGVAALRCGQLGDVNTMYWAQVPDVEKQPGHIHVKVHYAELNNYDAQRALARIPVNNARDQGFGMSFSGITECGQKVMGISPSEGSVSQRIVSRPDFLWPVPEHWSLEDAATVPLAYSIAFYCLNHKTRLDQEKTILVHGGAGALGQAVISIALATGYQVFTTVSDQKKKKFLTNLFPNLPADHIGNSRDETFRDMVMVHTRGKGADVVISCVKGYLKNASLSACAEYGTTFDLAQIHSQENYEFGMYHMTRARNYVAVGIASIFDAQNIEEFKKIKLLIARGINKGYVRPLTRVTYAPRDVSRAFQLLAANRQRGRVLIDMQCEALRAESRISLSNDSCQVVIGGEDGFVCNLANMLVERGARKLYLHVPKISEYCMIKKEQWEKLGVKVKIVSNNTNTKENIEAIIKEAKSQGQVEGIYVVATDLEAPDAKDKVNATIRNIDDVSRKLCPELIYFAIVTEDGSIGRSVCQSRKQDNLISLVMQIKLKKFDDFEDDGAIMWGEALDALETALLSNETFVVVNLIDQTQKDVLQEVAKIPDQFNFNIPKDLVSYMTVKQLKTLNKQMAGVDNTSCLAGYFSTDKGDETLINADMVFMPTLTHTPQMLPDEYEPDETFLCIVPGMENNYERFRALCELLKLPAVVLHYDMDHQRENIQQIAQRLVNVLMKKLKMQKEFYLLGYEFGIPVVIEMAAILESYGLSGTVFCLGGTPTEIRNDLEHKLQGMPEERLQITLLKHLHSLLLGKNIPEIEERLSELPLYSEKVKFCVDNLRGRVSYKGQYLETLMEAAYSKINVLRNFYPEIKTLKAKIVILRAQLSQELPTDETMELSQQNFIIHELDATLGDVPHHLKCPSIINDSLGEDILTRFNKRNHCVTYNLNMQRNARDITGLPMICDHLPRPIRLSNTNTLTDFAENNYLFGSNRATKMTPTPQEHTAQEEISTAPVIDGDRIVISGMSGLYPDSNSVSELSHILYNKINPVSEKALRFKFSHPEVVQHSGSVPGLNQFDAQFFKVHYRLANCMDPMARKILEQSYQAIYDAGINPDDLSGKKIGVYIGTCFSEAEKACFYEAASRSGFGIAGCSKTMFANRISYWLNAKGPSMSIDEACCSSTAALEQAYLAMSRGDCEAAIVGGAYLCLHPQSSVHYGRIMNLCQDGKTKSFDENANGCAKSEAINVLFLQKAKDALRVYANLLHAKSEFTCILPGETGPQYGFYRDVDKSVSFMQKFYEEARVPAEAIEYVEALGCAVKEADKVELQAIEKVFCNDRQDPLLIGSVMSNIGYNEAASGITAITKVLLGYHTGQIAANLHCTNPRQDVVAIREGRMRVVTEHESFRRTYVAVNGMSVTGVNSHVLLHGHYKPKDPSRYKSSIPHLVTISARHEQAVTHILENLKSNPVDPEQLRLLHNIHSNNISGHLGRGFIILDTNEEQKTVSLSEKSEYFDNARRPLWFVYSGMGSQWTGMGTQLMRIPIFAAAIERCRKALEPKGIDIVDIITSTDEKTFDNILHSFVGIAAIQIGLTDILRELGLKPDGIIGHSVGELGCAYGDGCLTAEEMILSAYSRGLVSLETPFIRGSMAAIGLGYEQILPMCPPEIQVACHNGPESSTISGPAEIMREFVAELTAQGIFAKEVPCSNIAYHSRYIAEAGPKLLEYLSEVIKDPKPRSERWISSSVPQERWNEPSAKLCSAEYHTNNLLSPVLFEETSRLIPNDAVLVEIAPHGLLQAILKRSLHPNCKNIALTRRKHPDNTFLLLEGIGKLFMEGYNPKINVLYPEVELPVSSGTPFLSHLVKWAHAEKWPMPLFRTASRKAAATCDYVTSLQDVESAYLQGHTLRGHTVYPFSATLMLVWDIFAMTVGVPRKQISVEFRNLHLFTQPIMHDQRQLRLSMCLHRGAGKFEILNEDVKLAIGTIVALDLDELKKTQTKTEVDTKVNIDLTADDVYHLLRDRDYSYSGEFRSIEGVNASLTEASLIWRDNWVTFIDGLLQLNMLRQKHDGVSVPTHIRNLTINVQKHEEIVAKSFVSDYKVLMKAEVLENLNMTRCGGVSMCNIKLDNLPPIVNKDMTLKALKFVPNSQTALDIATSLEVYLQTVAENVNKVDLKVVSIVNQPAKGLMFNEINNAIKNVFGLNVTYDEITREAAIKKPNLQDFDLVMVQNLSTDDGLCQLLHRVLQKDQFLISEEDLNFGGRTRPSSLYRVFSAHNIHENGERRSLLHLIRWGPSTAVATATVTVRSAADIPLLVSTRNNLPVGHRLLIIAPYPTVPGLKELVAKWRNEASRNKIHLIMVAKDSNDSFYVDEVPDIDLAYNVMDNGKWGGEYYVSLEEKPVVSKNVTLQCSQIGDYDSLTWVEAPELTKSGVAVKVQYAGINYDDVKKASGSLLYKENLKNAFGMDFSGTTKSGERVMGLVAHGAASSVVHARPELLWPVPAHWTLEDAATVPLAYAHALYCLGLKSRKQITSDMSVLVHGGAGAFGQAVISIALAYGYEVFTTVSDMRKKHFLRKLFPELKAEHIGNSRDHSFSDMVMSATRGAGCNIVISSLGEELKATSINCTKSLGTFIDTSQLHNHDVFSYGMYSLTMDRAYSALLQRMLSEGITRGYVRPLSRVTYAPQDAPSAFRLVAASRHRGRVLLKIGESTLPAQPRITCSADRTHLIICNDDTFGLQIGDRLVERGAKKICVHYQKHSSYLQIKIRSWQESGVEVVVLTNELKKEDDLSVLLNKAKAVGPVEGVYVTVGDQQRVIDEAFLNILDKASRKLCPEIKYFAVLSTGENSIGREVCLRRAKDNLPATILSLPELSNYVTEGAWYRGATEALERALRGSHNVVQATTAPPSKSRCCRKLLPLLVNKQTTFEELGIEKEQLTRICTYLRINYQLVFEESDLLALTIDAIEKYEKAITKSEFKDEKGLATFFTNVDSDELLATTDFVFLPTLVNDAAMRDDEFDSSQTYLCIIPGMEGHYERFRILCERLKLPALVLQPGLDLFNETVQETAERLAEVFLKKMGLRNNFYLLGYESGIFIALEMAEILEKNGLTGTVYCLGFAPDEFVLRLEDQLAEYETKEQLQDAVAKHMYSIMTEGDSTGVDEALQAASTWPQKVDACVRNLLGRVSHSAQYARALIESALRRIEATRHYVPRVHALRSQIVLMRAASSHPAPSPAALQRHSQRPVIVHQLTAPLAQVTTDLNCAVIVNTYLDSTLQEIFDNKNLCNTYLINANSFMALD</sequence>
<dbReference type="Gene3D" id="3.10.129.110">
    <property type="entry name" value="Polyketide synthase dehydratase"/>
    <property type="match status" value="2"/>
</dbReference>
<dbReference type="InterPro" id="IPR014030">
    <property type="entry name" value="Ketoacyl_synth_N"/>
</dbReference>
<protein>
    <submittedName>
        <fullName evidence="6">Uncharacterized protein</fullName>
    </submittedName>
</protein>
<dbReference type="SUPFAM" id="SSF51735">
    <property type="entry name" value="NAD(P)-binding Rossmann-fold domains"/>
    <property type="match status" value="2"/>
</dbReference>
<dbReference type="CDD" id="cd00833">
    <property type="entry name" value="PKS"/>
    <property type="match status" value="2"/>
</dbReference>
<dbReference type="InterPro" id="IPR013968">
    <property type="entry name" value="PKS_KR"/>
</dbReference>
<organism evidence="6 7">
    <name type="scientific">Spodoptera exigua</name>
    <name type="common">Beet armyworm</name>
    <name type="synonym">Noctua fulgens</name>
    <dbReference type="NCBI Taxonomy" id="7107"/>
    <lineage>
        <taxon>Eukaryota</taxon>
        <taxon>Metazoa</taxon>
        <taxon>Ecdysozoa</taxon>
        <taxon>Arthropoda</taxon>
        <taxon>Hexapoda</taxon>
        <taxon>Insecta</taxon>
        <taxon>Pterygota</taxon>
        <taxon>Neoptera</taxon>
        <taxon>Endopterygota</taxon>
        <taxon>Lepidoptera</taxon>
        <taxon>Glossata</taxon>
        <taxon>Ditrysia</taxon>
        <taxon>Noctuoidea</taxon>
        <taxon>Noctuidae</taxon>
        <taxon>Amphipyrinae</taxon>
        <taxon>Spodoptera</taxon>
    </lineage>
</organism>
<dbReference type="InterPro" id="IPR011032">
    <property type="entry name" value="GroES-like_sf"/>
</dbReference>
<dbReference type="EMBL" id="JACKWZ010000417">
    <property type="protein sequence ID" value="KAF9407984.1"/>
    <property type="molecule type" value="Genomic_DNA"/>
</dbReference>
<dbReference type="InterPro" id="IPR016036">
    <property type="entry name" value="Malonyl_transacylase_ACP-bd"/>
</dbReference>
<comment type="caution">
    <text evidence="6">The sequence shown here is derived from an EMBL/GenBank/DDBJ whole genome shotgun (WGS) entry which is preliminary data.</text>
</comment>
<dbReference type="InterPro" id="IPR020843">
    <property type="entry name" value="ER"/>
</dbReference>
<dbReference type="SMART" id="SM00829">
    <property type="entry name" value="PKS_ER"/>
    <property type="match status" value="2"/>
</dbReference>
<dbReference type="InterPro" id="IPR032821">
    <property type="entry name" value="PKS_assoc"/>
</dbReference>
<dbReference type="SUPFAM" id="SSF50129">
    <property type="entry name" value="GroES-like"/>
    <property type="match status" value="2"/>
</dbReference>
<dbReference type="Pfam" id="PF08659">
    <property type="entry name" value="KR"/>
    <property type="match status" value="1"/>
</dbReference>
<dbReference type="UniPathway" id="UPA00094"/>
<keyword evidence="7" id="KW-1185">Reference proteome</keyword>
<dbReference type="SUPFAM" id="SSF53474">
    <property type="entry name" value="alpha/beta-Hydrolases"/>
    <property type="match status" value="3"/>
</dbReference>
<evidence type="ECO:0000313" key="6">
    <source>
        <dbReference type="EMBL" id="KAF9407984.1"/>
    </source>
</evidence>
<dbReference type="PROSITE" id="PS52004">
    <property type="entry name" value="KS3_2"/>
    <property type="match status" value="2"/>
</dbReference>
<dbReference type="Gene3D" id="3.40.50.720">
    <property type="entry name" value="NAD(P)-binding Rossmann-like Domain"/>
    <property type="match status" value="1"/>
</dbReference>
<feature type="domain" description="PKS/mFAS DH" evidence="5">
    <location>
        <begin position="3206"/>
        <end position="3485"/>
    </location>
</feature>